<feature type="signal peptide" evidence="1">
    <location>
        <begin position="1"/>
        <end position="23"/>
    </location>
</feature>
<gene>
    <name evidence="2" type="ORF">K8W02_09955</name>
</gene>
<evidence type="ECO:0000313" key="2">
    <source>
        <dbReference type="EMBL" id="HJF92691.1"/>
    </source>
</evidence>
<dbReference type="EMBL" id="DYVX01000079">
    <property type="protein sequence ID" value="HJF92691.1"/>
    <property type="molecule type" value="Genomic_DNA"/>
</dbReference>
<keyword evidence="1" id="KW-0732">Signal</keyword>
<protein>
    <submittedName>
        <fullName evidence="2">DUF3244 domain-containing protein</fullName>
    </submittedName>
</protein>
<reference evidence="2" key="2">
    <citation type="submission" date="2021-09" db="EMBL/GenBank/DDBJ databases">
        <authorList>
            <person name="Gilroy R."/>
        </authorList>
    </citation>
    <scope>NUCLEOTIDE SEQUENCE</scope>
    <source>
        <strain evidence="2">CHK55-1828</strain>
    </source>
</reference>
<comment type="caution">
    <text evidence="2">The sequence shown here is derived from an EMBL/GenBank/DDBJ whole genome shotgun (WGS) entry which is preliminary data.</text>
</comment>
<sequence length="127" mass="13881">MKKFLILLVLCCIGTGTCIEAYAKRKRPKITSVYLEKKMTVKGPRSAILPINAILSPDGNTITLHSSENCDQAFVTISGNGTSLTDMVNFTDQTATLDVSDLDCGVFLITVEYENGAIYTGQFEFTE</sequence>
<dbReference type="RefSeq" id="WP_276828470.1">
    <property type="nucleotide sequence ID" value="NZ_DYVX01000079.1"/>
</dbReference>
<dbReference type="Gene3D" id="2.60.40.3080">
    <property type="match status" value="1"/>
</dbReference>
<proteinExistence type="predicted"/>
<evidence type="ECO:0000313" key="3">
    <source>
        <dbReference type="Proteomes" id="UP000717835"/>
    </source>
</evidence>
<reference evidence="2" key="1">
    <citation type="journal article" date="2021" name="PeerJ">
        <title>Extensive microbial diversity within the chicken gut microbiome revealed by metagenomics and culture.</title>
        <authorList>
            <person name="Gilroy R."/>
            <person name="Ravi A."/>
            <person name="Getino M."/>
            <person name="Pursley I."/>
            <person name="Horton D.L."/>
            <person name="Alikhan N.F."/>
            <person name="Baker D."/>
            <person name="Gharbi K."/>
            <person name="Hall N."/>
            <person name="Watson M."/>
            <person name="Adriaenssens E.M."/>
            <person name="Foster-Nyarko E."/>
            <person name="Jarju S."/>
            <person name="Secka A."/>
            <person name="Antonio M."/>
            <person name="Oren A."/>
            <person name="Chaudhuri R.R."/>
            <person name="La Ragione R."/>
            <person name="Hildebrand F."/>
            <person name="Pallen M.J."/>
        </authorList>
    </citation>
    <scope>NUCLEOTIDE SEQUENCE</scope>
    <source>
        <strain evidence="2">CHK55-1828</strain>
    </source>
</reference>
<evidence type="ECO:0000256" key="1">
    <source>
        <dbReference type="SAM" id="SignalP"/>
    </source>
</evidence>
<organism evidence="2 3">
    <name type="scientific">Mediterranea massiliensis</name>
    <dbReference type="NCBI Taxonomy" id="1841865"/>
    <lineage>
        <taxon>Bacteria</taxon>
        <taxon>Pseudomonadati</taxon>
        <taxon>Bacteroidota</taxon>
        <taxon>Bacteroidia</taxon>
        <taxon>Bacteroidales</taxon>
        <taxon>Bacteroidaceae</taxon>
        <taxon>Mediterranea</taxon>
    </lineage>
</organism>
<name>A0A921HZH7_9BACT</name>
<feature type="chain" id="PRO_5037232049" evidence="1">
    <location>
        <begin position="24"/>
        <end position="127"/>
    </location>
</feature>
<accession>A0A921HZH7</accession>
<dbReference type="AlphaFoldDB" id="A0A921HZH7"/>
<dbReference type="Proteomes" id="UP000717835">
    <property type="component" value="Unassembled WGS sequence"/>
</dbReference>